<dbReference type="Gene3D" id="3.30.420.10">
    <property type="entry name" value="Ribonuclease H-like superfamily/Ribonuclease H"/>
    <property type="match status" value="1"/>
</dbReference>
<evidence type="ECO:0000313" key="2">
    <source>
        <dbReference type="Proteomes" id="UP001431783"/>
    </source>
</evidence>
<dbReference type="GO" id="GO:0003676">
    <property type="term" value="F:nucleic acid binding"/>
    <property type="evidence" value="ECO:0007669"/>
    <property type="project" value="InterPro"/>
</dbReference>
<comment type="caution">
    <text evidence="1">The sequence shown here is derived from an EMBL/GenBank/DDBJ whole genome shotgun (WGS) entry which is preliminary data.</text>
</comment>
<dbReference type="AlphaFoldDB" id="A0AAW1U749"/>
<evidence type="ECO:0000313" key="1">
    <source>
        <dbReference type="EMBL" id="KAK9876047.1"/>
    </source>
</evidence>
<sequence length="128" mass="14786">MQELHEGLNEWLLNTYHPPQTAGSTPEVLKLLRKLEIKHIHVNFFRVKTHVGIYGNEKIDKLAKSASLNQLDQPLCVTSDTLASVKTSIWNKLQNIYRSNDKGKYFKNINPLPKSLVWFESLSNKRDL</sequence>
<dbReference type="Proteomes" id="UP001431783">
    <property type="component" value="Unassembled WGS sequence"/>
</dbReference>
<name>A0AAW1U749_9CUCU</name>
<feature type="non-terminal residue" evidence="1">
    <location>
        <position position="128"/>
    </location>
</feature>
<proteinExistence type="predicted"/>
<gene>
    <name evidence="1" type="ORF">WA026_011157</name>
</gene>
<dbReference type="InterPro" id="IPR036397">
    <property type="entry name" value="RNaseH_sf"/>
</dbReference>
<accession>A0AAW1U749</accession>
<keyword evidence="2" id="KW-1185">Reference proteome</keyword>
<reference evidence="1 2" key="1">
    <citation type="submission" date="2023-03" db="EMBL/GenBank/DDBJ databases">
        <title>Genome insight into feeding habits of ladybird beetles.</title>
        <authorList>
            <person name="Li H.-S."/>
            <person name="Huang Y.-H."/>
            <person name="Pang H."/>
        </authorList>
    </citation>
    <scope>NUCLEOTIDE SEQUENCE [LARGE SCALE GENOMIC DNA]</scope>
    <source>
        <strain evidence="1">SYSU_2023b</strain>
        <tissue evidence="1">Whole body</tissue>
    </source>
</reference>
<dbReference type="EMBL" id="JARQZJ010000035">
    <property type="protein sequence ID" value="KAK9876047.1"/>
    <property type="molecule type" value="Genomic_DNA"/>
</dbReference>
<organism evidence="1 2">
    <name type="scientific">Henosepilachna vigintioctopunctata</name>
    <dbReference type="NCBI Taxonomy" id="420089"/>
    <lineage>
        <taxon>Eukaryota</taxon>
        <taxon>Metazoa</taxon>
        <taxon>Ecdysozoa</taxon>
        <taxon>Arthropoda</taxon>
        <taxon>Hexapoda</taxon>
        <taxon>Insecta</taxon>
        <taxon>Pterygota</taxon>
        <taxon>Neoptera</taxon>
        <taxon>Endopterygota</taxon>
        <taxon>Coleoptera</taxon>
        <taxon>Polyphaga</taxon>
        <taxon>Cucujiformia</taxon>
        <taxon>Coccinelloidea</taxon>
        <taxon>Coccinellidae</taxon>
        <taxon>Epilachninae</taxon>
        <taxon>Epilachnini</taxon>
        <taxon>Henosepilachna</taxon>
    </lineage>
</organism>
<dbReference type="SUPFAM" id="SSF53098">
    <property type="entry name" value="Ribonuclease H-like"/>
    <property type="match status" value="1"/>
</dbReference>
<evidence type="ECO:0008006" key="3">
    <source>
        <dbReference type="Google" id="ProtNLM"/>
    </source>
</evidence>
<protein>
    <recommendedName>
        <fullName evidence="3">RNase H type-1 domain-containing protein</fullName>
    </recommendedName>
</protein>
<dbReference type="InterPro" id="IPR012337">
    <property type="entry name" value="RNaseH-like_sf"/>
</dbReference>